<sequence>MSILARKLLRTIGRTRGQFFALVLVISLGVMIYISMNMAYLNLSRSQQRFYQENRFADYTFVVARAPESVVARVEAVPGVVKATGRIQKDVHIVKEGNRWATGRMTGYPLPLEGEVNSLQLLSGSWFDLESPDRIGVLVDPQYAQANGITPGREIEVIANGRKIALTVTGVATSPEFVYPLKDAGSLIPEPERFGIIMVPQAHAQQILGLSGQINQILVDLAPGADEERIKGQIEDILEPYGNLASYPRRDQQSHAMLQAELDGLQLIAGSIPFIFFLIAAGIQFIILIRLIRSQRVPIGVMKALGYDNNRIMWHYTGYALAVSLTGAAAGTALGVGLAALMTGIYVQYFNLPDITSRVDIRVILYSFLITSLVGISSGLLASRSVIAVNPAEAMRPQPPAAGRRTPIEGWAWLWRRLNGSWKMSLRSIFRNRVRFAVTVLGVMVSAILLVFSCFTNDAIDFLIDQNFRQVNRYDYQVRFSGPVKYAELSDWTRWDEVQRMEPVLELPVKIRVRGRTEDELLMGLEPSGRLKRVYDKYGREHRIPEEGILISSQVAEKLGLKVGDEVTVEATLEQGFSRASQLNVIGIYHPMTGSGSFVSLTTANRLLGEKDVVSSVLLKLDAAEMSSVEERIRDMGRVASLTSLSQEREAFEQLLGTAAASIAFMMLFAGLLGLAIVYNTSVMAFNERQRELASMRILGYSQRDVAGLLQKETWIQALLGIALGLPAGKATGAAYVSSFSTELYSFPAIIYPRTYLIAAAAALFFVWIGQRLALRRLGKLDMTEALKGFD</sequence>
<feature type="domain" description="ABC3 transporter permease C-terminal" evidence="8">
    <location>
        <begin position="271"/>
        <end position="391"/>
    </location>
</feature>
<evidence type="ECO:0000256" key="7">
    <source>
        <dbReference type="SAM" id="Phobius"/>
    </source>
</evidence>
<keyword evidence="11" id="KW-1185">Reference proteome</keyword>
<evidence type="ECO:0000259" key="8">
    <source>
        <dbReference type="Pfam" id="PF02687"/>
    </source>
</evidence>
<dbReference type="PANTHER" id="PTHR30572">
    <property type="entry name" value="MEMBRANE COMPONENT OF TRANSPORTER-RELATED"/>
    <property type="match status" value="1"/>
</dbReference>
<dbReference type="eggNOG" id="COG0577">
    <property type="taxonomic scope" value="Bacteria"/>
</dbReference>
<dbReference type="InterPro" id="IPR003838">
    <property type="entry name" value="ABC3_permease_C"/>
</dbReference>
<evidence type="ECO:0000313" key="10">
    <source>
        <dbReference type="EMBL" id="AFV12556.1"/>
    </source>
</evidence>
<gene>
    <name evidence="10" type="ordered locus">Tph_c23660</name>
</gene>
<feature type="transmembrane region" description="Helical" evidence="7">
    <location>
        <begin position="749"/>
        <end position="770"/>
    </location>
</feature>
<dbReference type="Pfam" id="PF02687">
    <property type="entry name" value="FtsX"/>
    <property type="match status" value="2"/>
</dbReference>
<feature type="domain" description="ABC3 transporter permease C-terminal" evidence="8">
    <location>
        <begin position="665"/>
        <end position="781"/>
    </location>
</feature>
<evidence type="ECO:0000256" key="1">
    <source>
        <dbReference type="ARBA" id="ARBA00004651"/>
    </source>
</evidence>
<dbReference type="AlphaFoldDB" id="K4LHR9"/>
<dbReference type="InterPro" id="IPR050250">
    <property type="entry name" value="Macrolide_Exporter_MacB"/>
</dbReference>
<dbReference type="KEGG" id="tpz:Tph_c23660"/>
<feature type="domain" description="MacB-like periplasmic core" evidence="9">
    <location>
        <begin position="437"/>
        <end position="635"/>
    </location>
</feature>
<accession>K4LHR9</accession>
<dbReference type="Pfam" id="PF12704">
    <property type="entry name" value="MacB_PCD"/>
    <property type="match status" value="2"/>
</dbReference>
<keyword evidence="2" id="KW-1003">Cell membrane</keyword>
<dbReference type="Proteomes" id="UP000000467">
    <property type="component" value="Chromosome"/>
</dbReference>
<dbReference type="GO" id="GO:0022857">
    <property type="term" value="F:transmembrane transporter activity"/>
    <property type="evidence" value="ECO:0007669"/>
    <property type="project" value="TreeGrafter"/>
</dbReference>
<comment type="subcellular location">
    <subcellularLocation>
        <location evidence="1">Cell membrane</location>
        <topology evidence="1">Multi-pass membrane protein</topology>
    </subcellularLocation>
</comment>
<evidence type="ECO:0000256" key="6">
    <source>
        <dbReference type="ARBA" id="ARBA00038076"/>
    </source>
</evidence>
<keyword evidence="4 7" id="KW-1133">Transmembrane helix</keyword>
<dbReference type="EMBL" id="CP003732">
    <property type="protein sequence ID" value="AFV12556.1"/>
    <property type="molecule type" value="Genomic_DNA"/>
</dbReference>
<feature type="domain" description="MacB-like periplasmic core" evidence="9">
    <location>
        <begin position="21"/>
        <end position="236"/>
    </location>
</feature>
<dbReference type="PANTHER" id="PTHR30572:SF4">
    <property type="entry name" value="ABC TRANSPORTER PERMEASE YTRF"/>
    <property type="match status" value="1"/>
</dbReference>
<evidence type="ECO:0000256" key="5">
    <source>
        <dbReference type="ARBA" id="ARBA00023136"/>
    </source>
</evidence>
<dbReference type="GO" id="GO:0005886">
    <property type="term" value="C:plasma membrane"/>
    <property type="evidence" value="ECO:0007669"/>
    <property type="project" value="UniProtKB-SubCell"/>
</dbReference>
<proteinExistence type="inferred from homology"/>
<keyword evidence="3 7" id="KW-0812">Transmembrane</keyword>
<evidence type="ECO:0000259" key="9">
    <source>
        <dbReference type="Pfam" id="PF12704"/>
    </source>
</evidence>
<name>K4LHR9_THEPS</name>
<dbReference type="STRING" id="1089553.Tph_c23660"/>
<dbReference type="OrthoDB" id="5137249at2"/>
<feature type="transmembrane region" description="Helical" evidence="7">
    <location>
        <begin position="363"/>
        <end position="382"/>
    </location>
</feature>
<feature type="transmembrane region" description="Helical" evidence="7">
    <location>
        <begin position="20"/>
        <end position="41"/>
    </location>
</feature>
<organism evidence="10 11">
    <name type="scientific">Thermacetogenium phaeum (strain ATCC BAA-254 / DSM 26808 / PB)</name>
    <dbReference type="NCBI Taxonomy" id="1089553"/>
    <lineage>
        <taxon>Bacteria</taxon>
        <taxon>Bacillati</taxon>
        <taxon>Bacillota</taxon>
        <taxon>Clostridia</taxon>
        <taxon>Thermoanaerobacterales</taxon>
        <taxon>Thermoanaerobacteraceae</taxon>
        <taxon>Thermacetogenium</taxon>
    </lineage>
</organism>
<protein>
    <submittedName>
        <fullName evidence="10">Putative ABC transporter permease</fullName>
    </submittedName>
</protein>
<dbReference type="HOGENOM" id="CLU_005531_2_0_9"/>
<dbReference type="InterPro" id="IPR025857">
    <property type="entry name" value="MacB_PCD"/>
</dbReference>
<evidence type="ECO:0000256" key="2">
    <source>
        <dbReference type="ARBA" id="ARBA00022475"/>
    </source>
</evidence>
<evidence type="ECO:0000256" key="4">
    <source>
        <dbReference type="ARBA" id="ARBA00022989"/>
    </source>
</evidence>
<evidence type="ECO:0000313" key="11">
    <source>
        <dbReference type="Proteomes" id="UP000000467"/>
    </source>
</evidence>
<dbReference type="RefSeq" id="WP_015051421.1">
    <property type="nucleotide sequence ID" value="NC_018870.1"/>
</dbReference>
<reference evidence="10 11" key="1">
    <citation type="journal article" date="2012" name="BMC Genomics">
        <title>Genome-guided analysis of physiological and morphological traits of the fermentative acetate oxidizer Thermacetogenium phaeum.</title>
        <authorList>
            <person name="Oehler D."/>
            <person name="Poehlein A."/>
            <person name="Leimbach A."/>
            <person name="Muller N."/>
            <person name="Daniel R."/>
            <person name="Gottschalk G."/>
            <person name="Schink B."/>
        </authorList>
    </citation>
    <scope>NUCLEOTIDE SEQUENCE [LARGE SCALE GENOMIC DNA]</scope>
    <source>
        <strain evidence="11">ATCC BAA-254 / DSM 26808 / PB</strain>
    </source>
</reference>
<feature type="transmembrane region" description="Helical" evidence="7">
    <location>
        <begin position="434"/>
        <end position="452"/>
    </location>
</feature>
<evidence type="ECO:0000256" key="3">
    <source>
        <dbReference type="ARBA" id="ARBA00022692"/>
    </source>
</evidence>
<comment type="similarity">
    <text evidence="6">Belongs to the ABC-4 integral membrane protein family.</text>
</comment>
<feature type="transmembrane region" description="Helical" evidence="7">
    <location>
        <begin position="718"/>
        <end position="737"/>
    </location>
</feature>
<keyword evidence="5 7" id="KW-0472">Membrane</keyword>
<feature type="transmembrane region" description="Helical" evidence="7">
    <location>
        <begin position="655"/>
        <end position="679"/>
    </location>
</feature>
<feature type="transmembrane region" description="Helical" evidence="7">
    <location>
        <begin position="267"/>
        <end position="292"/>
    </location>
</feature>
<feature type="transmembrane region" description="Helical" evidence="7">
    <location>
        <begin position="313"/>
        <end position="343"/>
    </location>
</feature>